<dbReference type="Proteomes" id="UP000828390">
    <property type="component" value="Unassembled WGS sequence"/>
</dbReference>
<gene>
    <name evidence="3" type="ORF">DPMN_102308</name>
</gene>
<dbReference type="PROSITE" id="PS50966">
    <property type="entry name" value="ZF_SWIM"/>
    <property type="match status" value="1"/>
</dbReference>
<reference evidence="3" key="1">
    <citation type="journal article" date="2019" name="bioRxiv">
        <title>The Genome of the Zebra Mussel, Dreissena polymorpha: A Resource for Invasive Species Research.</title>
        <authorList>
            <person name="McCartney M.A."/>
            <person name="Auch B."/>
            <person name="Kono T."/>
            <person name="Mallez S."/>
            <person name="Zhang Y."/>
            <person name="Obille A."/>
            <person name="Becker A."/>
            <person name="Abrahante J.E."/>
            <person name="Garbe J."/>
            <person name="Badalamenti J.P."/>
            <person name="Herman A."/>
            <person name="Mangelson H."/>
            <person name="Liachko I."/>
            <person name="Sullivan S."/>
            <person name="Sone E.D."/>
            <person name="Koren S."/>
            <person name="Silverstein K.A.T."/>
            <person name="Beckman K.B."/>
            <person name="Gohl D.M."/>
        </authorList>
    </citation>
    <scope>NUCLEOTIDE SEQUENCE</scope>
    <source>
        <strain evidence="3">Duluth1</strain>
        <tissue evidence="3">Whole animal</tissue>
    </source>
</reference>
<organism evidence="3 4">
    <name type="scientific">Dreissena polymorpha</name>
    <name type="common">Zebra mussel</name>
    <name type="synonym">Mytilus polymorpha</name>
    <dbReference type="NCBI Taxonomy" id="45954"/>
    <lineage>
        <taxon>Eukaryota</taxon>
        <taxon>Metazoa</taxon>
        <taxon>Spiralia</taxon>
        <taxon>Lophotrochozoa</taxon>
        <taxon>Mollusca</taxon>
        <taxon>Bivalvia</taxon>
        <taxon>Autobranchia</taxon>
        <taxon>Heteroconchia</taxon>
        <taxon>Euheterodonta</taxon>
        <taxon>Imparidentia</taxon>
        <taxon>Neoheterodontei</taxon>
        <taxon>Myida</taxon>
        <taxon>Dreissenoidea</taxon>
        <taxon>Dreissenidae</taxon>
        <taxon>Dreissena</taxon>
    </lineage>
</organism>
<dbReference type="PANTHER" id="PTHR47456">
    <property type="entry name" value="PHD-TYPE DOMAIN-CONTAINING PROTEIN"/>
    <property type="match status" value="1"/>
</dbReference>
<keyword evidence="4" id="KW-1185">Reference proteome</keyword>
<proteinExistence type="predicted"/>
<evidence type="ECO:0000313" key="4">
    <source>
        <dbReference type="Proteomes" id="UP000828390"/>
    </source>
</evidence>
<protein>
    <recommendedName>
        <fullName evidence="2">SWIM-type domain-containing protein</fullName>
    </recommendedName>
</protein>
<keyword evidence="1" id="KW-0863">Zinc-finger</keyword>
<name>A0A9D4LK95_DREPO</name>
<dbReference type="GO" id="GO:0008270">
    <property type="term" value="F:zinc ion binding"/>
    <property type="evidence" value="ECO:0007669"/>
    <property type="project" value="UniProtKB-KW"/>
</dbReference>
<evidence type="ECO:0000313" key="3">
    <source>
        <dbReference type="EMBL" id="KAH3859491.1"/>
    </source>
</evidence>
<evidence type="ECO:0000256" key="1">
    <source>
        <dbReference type="PROSITE-ProRule" id="PRU00325"/>
    </source>
</evidence>
<accession>A0A9D4LK95</accession>
<feature type="domain" description="SWIM-type" evidence="2">
    <location>
        <begin position="31"/>
        <end position="69"/>
    </location>
</feature>
<evidence type="ECO:0000259" key="2">
    <source>
        <dbReference type="PROSITE" id="PS50966"/>
    </source>
</evidence>
<dbReference type="InterPro" id="IPR007527">
    <property type="entry name" value="Znf_SWIM"/>
</dbReference>
<keyword evidence="1" id="KW-0479">Metal-binding</keyword>
<dbReference type="AlphaFoldDB" id="A0A9D4LK95"/>
<keyword evidence="1" id="KW-0862">Zinc</keyword>
<sequence length="155" mass="17304">MKEVETKALSITADSITRLDAISFIVRSGAKVCPIFLGTEATMPSCECRPFRKTHMTCKHFGAIFRHFDDESFSSLCDIYTANPIFNLDGDVFNKSDITLPCFLNEDNSMEGLCEVEQTDDKLHCEPPNSSLFTGIEASSKKFENCYAKFTISVS</sequence>
<dbReference type="EMBL" id="JAIWYP010000003">
    <property type="protein sequence ID" value="KAH3859491.1"/>
    <property type="molecule type" value="Genomic_DNA"/>
</dbReference>
<reference evidence="3" key="2">
    <citation type="submission" date="2020-11" db="EMBL/GenBank/DDBJ databases">
        <authorList>
            <person name="McCartney M.A."/>
            <person name="Auch B."/>
            <person name="Kono T."/>
            <person name="Mallez S."/>
            <person name="Becker A."/>
            <person name="Gohl D.M."/>
            <person name="Silverstein K.A.T."/>
            <person name="Koren S."/>
            <person name="Bechman K.B."/>
            <person name="Herman A."/>
            <person name="Abrahante J.E."/>
            <person name="Garbe J."/>
        </authorList>
    </citation>
    <scope>NUCLEOTIDE SEQUENCE</scope>
    <source>
        <strain evidence="3">Duluth1</strain>
        <tissue evidence="3">Whole animal</tissue>
    </source>
</reference>
<comment type="caution">
    <text evidence="3">The sequence shown here is derived from an EMBL/GenBank/DDBJ whole genome shotgun (WGS) entry which is preliminary data.</text>
</comment>